<dbReference type="AlphaFoldDB" id="A0A919X7H4"/>
<gene>
    <name evidence="19" type="ORF">J43TS3_15520</name>
</gene>
<dbReference type="Pfam" id="PF02852">
    <property type="entry name" value="Pyr_redox_dim"/>
    <property type="match status" value="1"/>
</dbReference>
<evidence type="ECO:0000256" key="3">
    <source>
        <dbReference type="ARBA" id="ARBA00012608"/>
    </source>
</evidence>
<dbReference type="PANTHER" id="PTHR22912:SF217">
    <property type="entry name" value="DIHYDROLIPOYL DEHYDROGENASE"/>
    <property type="match status" value="1"/>
</dbReference>
<evidence type="ECO:0000256" key="12">
    <source>
        <dbReference type="ARBA" id="ARBA00049187"/>
    </source>
</evidence>
<dbReference type="Gene3D" id="3.30.390.30">
    <property type="match status" value="1"/>
</dbReference>
<keyword evidence="7 14" id="KW-0274">FAD</keyword>
<evidence type="ECO:0000256" key="8">
    <source>
        <dbReference type="ARBA" id="ARBA00023002"/>
    </source>
</evidence>
<feature type="binding site" evidence="14">
    <location>
        <position position="50"/>
    </location>
    <ligand>
        <name>FAD</name>
        <dbReference type="ChEBI" id="CHEBI:57692"/>
    </ligand>
</feature>
<dbReference type="InterPro" id="IPR004099">
    <property type="entry name" value="Pyr_nucl-diS_OxRdtase_dimer"/>
</dbReference>
<dbReference type="RefSeq" id="WP_212920434.1">
    <property type="nucleotide sequence ID" value="NZ_BORP01000002.1"/>
</dbReference>
<dbReference type="GO" id="GO:0050660">
    <property type="term" value="F:flavin adenine dinucleotide binding"/>
    <property type="evidence" value="ECO:0007669"/>
    <property type="project" value="InterPro"/>
</dbReference>
<keyword evidence="11 16" id="KW-0676">Redox-active center</keyword>
<feature type="domain" description="FAD/NAD(P)-binding" evidence="18">
    <location>
        <begin position="4"/>
        <end position="320"/>
    </location>
</feature>
<evidence type="ECO:0000256" key="9">
    <source>
        <dbReference type="ARBA" id="ARBA00023027"/>
    </source>
</evidence>
<dbReference type="InterPro" id="IPR023753">
    <property type="entry name" value="FAD/NAD-binding_dom"/>
</dbReference>
<dbReference type="EC" id="1.8.1.4" evidence="3 16"/>
<comment type="catalytic activity">
    <reaction evidence="12 16">
        <text>N(6)-[(R)-dihydrolipoyl]-L-lysyl-[protein] + NAD(+) = N(6)-[(R)-lipoyl]-L-lysyl-[protein] + NADH + H(+)</text>
        <dbReference type="Rhea" id="RHEA:15045"/>
        <dbReference type="Rhea" id="RHEA-COMP:10474"/>
        <dbReference type="Rhea" id="RHEA-COMP:10475"/>
        <dbReference type="ChEBI" id="CHEBI:15378"/>
        <dbReference type="ChEBI" id="CHEBI:57540"/>
        <dbReference type="ChEBI" id="CHEBI:57945"/>
        <dbReference type="ChEBI" id="CHEBI:83099"/>
        <dbReference type="ChEBI" id="CHEBI:83100"/>
        <dbReference type="EC" id="1.8.1.4"/>
    </reaction>
</comment>
<feature type="disulfide bond" description="Redox-active" evidence="15">
    <location>
        <begin position="41"/>
        <end position="46"/>
    </location>
</feature>
<feature type="domain" description="Pyridine nucleotide-disulphide oxidoreductase dimerisation" evidence="17">
    <location>
        <begin position="338"/>
        <end position="445"/>
    </location>
</feature>
<protein>
    <recommendedName>
        <fullName evidence="4 16">Dihydrolipoyl dehydrogenase</fullName>
        <ecNumber evidence="3 16">1.8.1.4</ecNumber>
    </recommendedName>
</protein>
<dbReference type="GO" id="GO:0004148">
    <property type="term" value="F:dihydrolipoyl dehydrogenase (NADH) activity"/>
    <property type="evidence" value="ECO:0007669"/>
    <property type="project" value="UniProtKB-EC"/>
</dbReference>
<dbReference type="InterPro" id="IPR006258">
    <property type="entry name" value="Lipoamide_DH"/>
</dbReference>
<feature type="binding site" evidence="14">
    <location>
        <position position="305"/>
    </location>
    <ligand>
        <name>NAD(+)</name>
        <dbReference type="ChEBI" id="CHEBI:57540"/>
    </ligand>
</feature>
<dbReference type="InterPro" id="IPR050151">
    <property type="entry name" value="Class-I_Pyr_Nuc-Dis_Oxidored"/>
</dbReference>
<comment type="caution">
    <text evidence="19">The sequence shown here is derived from an EMBL/GenBank/DDBJ whole genome shotgun (WGS) entry which is preliminary data.</text>
</comment>
<feature type="binding site" evidence="14">
    <location>
        <begin position="178"/>
        <end position="185"/>
    </location>
    <ligand>
        <name>NAD(+)</name>
        <dbReference type="ChEBI" id="CHEBI:57540"/>
    </ligand>
</feature>
<keyword evidence="5" id="KW-0963">Cytoplasm</keyword>
<keyword evidence="14" id="KW-0547">Nucleotide-binding</keyword>
<feature type="binding site" evidence="14">
    <location>
        <position position="267"/>
    </location>
    <ligand>
        <name>NAD(+)</name>
        <dbReference type="ChEBI" id="CHEBI:57540"/>
    </ligand>
</feature>
<keyword evidence="20" id="KW-1185">Reference proteome</keyword>
<evidence type="ECO:0000259" key="17">
    <source>
        <dbReference type="Pfam" id="PF02852"/>
    </source>
</evidence>
<evidence type="ECO:0000256" key="2">
    <source>
        <dbReference type="ARBA" id="ARBA00007532"/>
    </source>
</evidence>
<keyword evidence="6 16" id="KW-0285">Flavoprotein</keyword>
<comment type="similarity">
    <text evidence="2 16">Belongs to the class-I pyridine nucleotide-disulfide oxidoreductase family.</text>
</comment>
<evidence type="ECO:0000256" key="15">
    <source>
        <dbReference type="PIRSR" id="PIRSR000350-4"/>
    </source>
</evidence>
<dbReference type="NCBIfam" id="TIGR01350">
    <property type="entry name" value="lipoamide_DH"/>
    <property type="match status" value="1"/>
</dbReference>
<evidence type="ECO:0000256" key="7">
    <source>
        <dbReference type="ARBA" id="ARBA00022827"/>
    </source>
</evidence>
<evidence type="ECO:0000256" key="1">
    <source>
        <dbReference type="ARBA" id="ARBA00004496"/>
    </source>
</evidence>
<comment type="cofactor">
    <cofactor evidence="14 16">
        <name>FAD</name>
        <dbReference type="ChEBI" id="CHEBI:57692"/>
    </cofactor>
    <text evidence="14 16">Binds 1 FAD per subunit.</text>
</comment>
<organism evidence="19 20">
    <name type="scientific">Ornithinibacillus bavariensis</name>
    <dbReference type="NCBI Taxonomy" id="545502"/>
    <lineage>
        <taxon>Bacteria</taxon>
        <taxon>Bacillati</taxon>
        <taxon>Bacillota</taxon>
        <taxon>Bacilli</taxon>
        <taxon>Bacillales</taxon>
        <taxon>Bacillaceae</taxon>
        <taxon>Ornithinibacillus</taxon>
    </lineage>
</organism>
<keyword evidence="8 16" id="KW-0560">Oxidoreductase</keyword>
<dbReference type="InterPro" id="IPR036188">
    <property type="entry name" value="FAD/NAD-bd_sf"/>
</dbReference>
<dbReference type="PRINTS" id="PR00411">
    <property type="entry name" value="PNDRDTASEI"/>
</dbReference>
<dbReference type="PROSITE" id="PS00076">
    <property type="entry name" value="PYRIDINE_REDOX_1"/>
    <property type="match status" value="1"/>
</dbReference>
<proteinExistence type="inferred from homology"/>
<dbReference type="SUPFAM" id="SSF51905">
    <property type="entry name" value="FAD/NAD(P)-binding domain"/>
    <property type="match status" value="1"/>
</dbReference>
<feature type="binding site" evidence="14">
    <location>
        <position position="113"/>
    </location>
    <ligand>
        <name>FAD</name>
        <dbReference type="ChEBI" id="CHEBI:57692"/>
    </ligand>
</feature>
<dbReference type="SUPFAM" id="SSF55424">
    <property type="entry name" value="FAD/NAD-linked reductases, dimerisation (C-terminal) domain"/>
    <property type="match status" value="1"/>
</dbReference>
<accession>A0A919X7H4</accession>
<keyword evidence="10" id="KW-1015">Disulfide bond</keyword>
<dbReference type="PRINTS" id="PR00368">
    <property type="entry name" value="FADPNR"/>
</dbReference>
<dbReference type="FunFam" id="3.30.390.30:FF:000001">
    <property type="entry name" value="Dihydrolipoyl dehydrogenase"/>
    <property type="match status" value="1"/>
</dbReference>
<evidence type="ECO:0000259" key="18">
    <source>
        <dbReference type="Pfam" id="PF07992"/>
    </source>
</evidence>
<evidence type="ECO:0000313" key="19">
    <source>
        <dbReference type="EMBL" id="GIO26941.1"/>
    </source>
</evidence>
<evidence type="ECO:0000256" key="14">
    <source>
        <dbReference type="PIRSR" id="PIRSR000350-3"/>
    </source>
</evidence>
<evidence type="ECO:0000256" key="5">
    <source>
        <dbReference type="ARBA" id="ARBA00022490"/>
    </source>
</evidence>
<dbReference type="InterPro" id="IPR012999">
    <property type="entry name" value="Pyr_OxRdtase_I_AS"/>
</dbReference>
<evidence type="ECO:0000256" key="6">
    <source>
        <dbReference type="ARBA" id="ARBA00022630"/>
    </source>
</evidence>
<dbReference type="PIRSF" id="PIRSF000350">
    <property type="entry name" value="Mercury_reductase_MerA"/>
    <property type="match status" value="1"/>
</dbReference>
<dbReference type="Gene3D" id="3.50.50.60">
    <property type="entry name" value="FAD/NAD(P)-binding domain"/>
    <property type="match status" value="2"/>
</dbReference>
<comment type="subcellular location">
    <subcellularLocation>
        <location evidence="1">Cytoplasm</location>
    </subcellularLocation>
</comment>
<dbReference type="InterPro" id="IPR016156">
    <property type="entry name" value="FAD/NAD-linked_Rdtase_dimer_sf"/>
</dbReference>
<evidence type="ECO:0000256" key="13">
    <source>
        <dbReference type="PIRSR" id="PIRSR000350-2"/>
    </source>
</evidence>
<dbReference type="PANTHER" id="PTHR22912">
    <property type="entry name" value="DISULFIDE OXIDOREDUCTASE"/>
    <property type="match status" value="1"/>
</dbReference>
<dbReference type="Proteomes" id="UP000676917">
    <property type="component" value="Unassembled WGS sequence"/>
</dbReference>
<evidence type="ECO:0000256" key="11">
    <source>
        <dbReference type="ARBA" id="ARBA00023284"/>
    </source>
</evidence>
<evidence type="ECO:0000256" key="16">
    <source>
        <dbReference type="RuleBase" id="RU003692"/>
    </source>
</evidence>
<feature type="active site" description="Proton acceptor" evidence="13">
    <location>
        <position position="436"/>
    </location>
</feature>
<sequence length="458" mass="49325">MKEFDVAIIGGGPGGYVAAIRAAKSGLSVALIEGRDLGGTCLNRGCIPSKTLLKHAEIINKIKEAKNYGITVGGFTFSIEEIVKRKNQVISQLQNGIKGLLRQNKITFFHGYGTVTRDKKIIIDLKNNKEEIHANTIILANGSQTFVPEIPGLDTIRYHTSDTIFDITEVPKRLVIMGGGVIGLEIACVFNSLGTSVEIVEMAERVIPSEDPDATTFLTKELVEKGINVHTSTKITGFKRGASTIVELDRGGEKVSLETDSVLVSVGRTPNLTGIEDLGLVLNDRFVKVDQNLQTSIDGIYAIGDLIGGFQLAHAASAEGIHVINHILGESNKKESAIPRCIYTFPEIASVGLTEDEARAKGYKVQSKKIDFAGNGKAIAGGENKGFMKLIADEKYGEILGVVMVGAHVTEMISQATSFIHLEGTVDEINSMIFPHPTMSESLFESAAAWVGKGIHYN</sequence>
<comment type="miscellaneous">
    <text evidence="16">The active site is a redox-active disulfide bond.</text>
</comment>
<dbReference type="GO" id="GO:0006103">
    <property type="term" value="P:2-oxoglutarate metabolic process"/>
    <property type="evidence" value="ECO:0007669"/>
    <property type="project" value="TreeGrafter"/>
</dbReference>
<dbReference type="GO" id="GO:0005737">
    <property type="term" value="C:cytoplasm"/>
    <property type="evidence" value="ECO:0007669"/>
    <property type="project" value="UniProtKB-SubCell"/>
</dbReference>
<evidence type="ECO:0000313" key="20">
    <source>
        <dbReference type="Proteomes" id="UP000676917"/>
    </source>
</evidence>
<dbReference type="Pfam" id="PF07992">
    <property type="entry name" value="Pyr_redox_2"/>
    <property type="match status" value="1"/>
</dbReference>
<evidence type="ECO:0000256" key="10">
    <source>
        <dbReference type="ARBA" id="ARBA00023157"/>
    </source>
</evidence>
<evidence type="ECO:0000256" key="4">
    <source>
        <dbReference type="ARBA" id="ARBA00016961"/>
    </source>
</evidence>
<keyword evidence="9 14" id="KW-0520">NAD</keyword>
<reference evidence="19" key="1">
    <citation type="submission" date="2021-03" db="EMBL/GenBank/DDBJ databases">
        <title>Antimicrobial resistance genes in bacteria isolated from Japanese honey, and their potential for conferring macrolide and lincosamide resistance in the American foulbrood pathogen Paenibacillus larvae.</title>
        <authorList>
            <person name="Okamoto M."/>
            <person name="Kumagai M."/>
            <person name="Kanamori H."/>
            <person name="Takamatsu D."/>
        </authorList>
    </citation>
    <scope>NUCLEOTIDE SEQUENCE</scope>
    <source>
        <strain evidence="19">J43TS3</strain>
    </source>
</reference>
<name>A0A919X7H4_9BACI</name>
<dbReference type="InterPro" id="IPR001100">
    <property type="entry name" value="Pyr_nuc-diS_OxRdtase"/>
</dbReference>
<feature type="binding site" evidence="14">
    <location>
        <position position="201"/>
    </location>
    <ligand>
        <name>NAD(+)</name>
        <dbReference type="ChEBI" id="CHEBI:57540"/>
    </ligand>
</feature>
<dbReference type="EMBL" id="BORP01000002">
    <property type="protein sequence ID" value="GIO26941.1"/>
    <property type="molecule type" value="Genomic_DNA"/>
</dbReference>